<proteinExistence type="predicted"/>
<keyword evidence="1" id="KW-0472">Membrane</keyword>
<dbReference type="Pfam" id="PF19589">
    <property type="entry name" value="DUF6095"/>
    <property type="match status" value="1"/>
</dbReference>
<dbReference type="AlphaFoldDB" id="A0A9X1JXT1"/>
<keyword evidence="1" id="KW-1133">Transmembrane helix</keyword>
<name>A0A9X1JXT1_9FLAO</name>
<organism evidence="2 3">
    <name type="scientific">Halomarinibacterium sedimenti</name>
    <dbReference type="NCBI Taxonomy" id="2857106"/>
    <lineage>
        <taxon>Bacteria</taxon>
        <taxon>Pseudomonadati</taxon>
        <taxon>Bacteroidota</taxon>
        <taxon>Flavobacteriia</taxon>
        <taxon>Flavobacteriales</taxon>
        <taxon>Flavobacteriaceae</taxon>
        <taxon>Halomarinibacterium</taxon>
    </lineage>
</organism>
<dbReference type="Proteomes" id="UP001138686">
    <property type="component" value="Unassembled WGS sequence"/>
</dbReference>
<dbReference type="RefSeq" id="WP_219052942.1">
    <property type="nucleotide sequence ID" value="NZ_JAHWDP010000003.1"/>
</dbReference>
<protein>
    <submittedName>
        <fullName evidence="2">Uncharacterized protein</fullName>
    </submittedName>
</protein>
<feature type="transmembrane region" description="Helical" evidence="1">
    <location>
        <begin position="45"/>
        <end position="66"/>
    </location>
</feature>
<comment type="caution">
    <text evidence="2">The sequence shown here is derived from an EMBL/GenBank/DDBJ whole genome shotgun (WGS) entry which is preliminary data.</text>
</comment>
<keyword evidence="1" id="KW-0812">Transmembrane</keyword>
<keyword evidence="3" id="KW-1185">Reference proteome</keyword>
<evidence type="ECO:0000313" key="3">
    <source>
        <dbReference type="Proteomes" id="UP001138686"/>
    </source>
</evidence>
<dbReference type="InterPro" id="IPR046077">
    <property type="entry name" value="DUF6095"/>
</dbReference>
<feature type="transmembrane region" description="Helical" evidence="1">
    <location>
        <begin position="21"/>
        <end position="39"/>
    </location>
</feature>
<dbReference type="EMBL" id="JAHWDP010000003">
    <property type="protein sequence ID" value="MBW2938433.1"/>
    <property type="molecule type" value="Genomic_DNA"/>
</dbReference>
<sequence length="79" mass="9053">MKDPNQKYTDKKLLVKGIKRMAISIPLLVLTTYILTFAFLNKETIPLYVFLPLGIIFMGITIYLIFNGLKKILSAVFDK</sequence>
<reference evidence="2" key="1">
    <citation type="submission" date="2021-07" db="EMBL/GenBank/DDBJ databases">
        <title>Aureisphaera sp. CAU 1614 isolated from sea sediment.</title>
        <authorList>
            <person name="Kim W."/>
        </authorList>
    </citation>
    <scope>NUCLEOTIDE SEQUENCE</scope>
    <source>
        <strain evidence="2">CAU 1614</strain>
    </source>
</reference>
<accession>A0A9X1JXT1</accession>
<evidence type="ECO:0000313" key="2">
    <source>
        <dbReference type="EMBL" id="MBW2938433.1"/>
    </source>
</evidence>
<gene>
    <name evidence="2" type="ORF">KXJ69_09965</name>
</gene>
<evidence type="ECO:0000256" key="1">
    <source>
        <dbReference type="SAM" id="Phobius"/>
    </source>
</evidence>